<dbReference type="OrthoDB" id="4326936at2"/>
<keyword evidence="1" id="KW-0808">Transferase</keyword>
<dbReference type="PANTHER" id="PTHR35526">
    <property type="entry name" value="ANTI-SIGMA-F FACTOR RSBW-RELATED"/>
    <property type="match status" value="1"/>
</dbReference>
<reference evidence="4 7" key="2">
    <citation type="submission" date="2020-08" db="EMBL/GenBank/DDBJ databases">
        <title>Amycolatopsis echigonensis JCM 21831.</title>
        <authorList>
            <person name="Tedsree N."/>
            <person name="Kuncharoen N."/>
            <person name="Likhitwitayawuid K."/>
            <person name="Tanasupawat S."/>
        </authorList>
    </citation>
    <scope>NUCLEOTIDE SEQUENCE [LARGE SCALE GENOMIC DNA]</scope>
    <source>
        <strain evidence="4 7">JCM 21831</strain>
    </source>
</reference>
<keyword evidence="1" id="KW-0723">Serine/threonine-protein kinase</keyword>
<dbReference type="AlphaFoldDB" id="A0A2N3X1P4"/>
<keyword evidence="4" id="KW-0547">Nucleotide-binding</keyword>
<protein>
    <submittedName>
        <fullName evidence="4">ATP-binding protein</fullName>
    </submittedName>
    <submittedName>
        <fullName evidence="5">Histidine kinase-like protein</fullName>
    </submittedName>
</protein>
<organism evidence="5 6">
    <name type="scientific">Amycolatopsis echigonensis</name>
    <dbReference type="NCBI Taxonomy" id="2576905"/>
    <lineage>
        <taxon>Bacteria</taxon>
        <taxon>Bacillati</taxon>
        <taxon>Actinomycetota</taxon>
        <taxon>Actinomycetes</taxon>
        <taxon>Pseudonocardiales</taxon>
        <taxon>Pseudonocardiaceae</taxon>
        <taxon>Amycolatopsis</taxon>
    </lineage>
</organism>
<keyword evidence="1" id="KW-0418">Kinase</keyword>
<sequence length="157" mass="17439">MSLDPQPPVRFEQPCEVMCDLDGASFREVRRLVRDMLAGRDDLTADDAVLVSDELVSNAHRHGASPRYCRIALLESGQRLRIEVDDASPWPPRKRTPDHTGGRGLVLVDQLTDRWGVQQHRKSKTVWAEFVLNRPAGSGKAPHLTLSPGDPHPPLPG</sequence>
<evidence type="ECO:0000313" key="4">
    <source>
        <dbReference type="EMBL" id="MBB2500526.1"/>
    </source>
</evidence>
<dbReference type="Proteomes" id="UP000550260">
    <property type="component" value="Unassembled WGS sequence"/>
</dbReference>
<feature type="domain" description="Histidine kinase/HSP90-like ATPase" evidence="3">
    <location>
        <begin position="24"/>
        <end position="128"/>
    </location>
</feature>
<dbReference type="SUPFAM" id="SSF55874">
    <property type="entry name" value="ATPase domain of HSP90 chaperone/DNA topoisomerase II/histidine kinase"/>
    <property type="match status" value="1"/>
</dbReference>
<evidence type="ECO:0000313" key="5">
    <source>
        <dbReference type="EMBL" id="PKW00041.1"/>
    </source>
</evidence>
<evidence type="ECO:0000256" key="2">
    <source>
        <dbReference type="SAM" id="MobiDB-lite"/>
    </source>
</evidence>
<dbReference type="RefSeq" id="WP_101433761.1">
    <property type="nucleotide sequence ID" value="NZ_JACJHR010000019.1"/>
</dbReference>
<dbReference type="GO" id="GO:0004674">
    <property type="term" value="F:protein serine/threonine kinase activity"/>
    <property type="evidence" value="ECO:0007669"/>
    <property type="project" value="UniProtKB-KW"/>
</dbReference>
<keyword evidence="6" id="KW-1185">Reference proteome</keyword>
<keyword evidence="4" id="KW-0067">ATP-binding</keyword>
<reference evidence="5 6" key="1">
    <citation type="submission" date="2017-12" db="EMBL/GenBank/DDBJ databases">
        <title>Sequencing the genomes of 1000 Actinobacteria strains.</title>
        <authorList>
            <person name="Klenk H.-P."/>
        </authorList>
    </citation>
    <scope>NUCLEOTIDE SEQUENCE [LARGE SCALE GENOMIC DNA]</scope>
    <source>
        <strain evidence="5 6">DSM 45165</strain>
    </source>
</reference>
<evidence type="ECO:0000256" key="1">
    <source>
        <dbReference type="ARBA" id="ARBA00022527"/>
    </source>
</evidence>
<accession>A0A8E1VYH5</accession>
<comment type="caution">
    <text evidence="5">The sequence shown here is derived from an EMBL/GenBank/DDBJ whole genome shotgun (WGS) entry which is preliminary data.</text>
</comment>
<dbReference type="InterPro" id="IPR036890">
    <property type="entry name" value="HATPase_C_sf"/>
</dbReference>
<name>A0A2N3X1P4_9PSEU</name>
<evidence type="ECO:0000259" key="3">
    <source>
        <dbReference type="Pfam" id="PF13581"/>
    </source>
</evidence>
<proteinExistence type="predicted"/>
<dbReference type="EMBL" id="PJMY01000001">
    <property type="protein sequence ID" value="PKW00041.1"/>
    <property type="molecule type" value="Genomic_DNA"/>
</dbReference>
<dbReference type="GO" id="GO:0005524">
    <property type="term" value="F:ATP binding"/>
    <property type="evidence" value="ECO:0007669"/>
    <property type="project" value="UniProtKB-KW"/>
</dbReference>
<dbReference type="Gene3D" id="3.30.565.10">
    <property type="entry name" value="Histidine kinase-like ATPase, C-terminal domain"/>
    <property type="match status" value="1"/>
</dbReference>
<dbReference type="Pfam" id="PF13581">
    <property type="entry name" value="HATPase_c_2"/>
    <property type="match status" value="1"/>
</dbReference>
<gene>
    <name evidence="5" type="ORF">ATK30_0112</name>
    <name evidence="4" type="ORF">H5411_15505</name>
</gene>
<dbReference type="CDD" id="cd16936">
    <property type="entry name" value="HATPase_RsbW-like"/>
    <property type="match status" value="1"/>
</dbReference>
<dbReference type="EMBL" id="JACJHR010000019">
    <property type="protein sequence ID" value="MBB2500526.1"/>
    <property type="molecule type" value="Genomic_DNA"/>
</dbReference>
<dbReference type="InterPro" id="IPR003594">
    <property type="entry name" value="HATPase_dom"/>
</dbReference>
<feature type="region of interest" description="Disordered" evidence="2">
    <location>
        <begin position="138"/>
        <end position="157"/>
    </location>
</feature>
<evidence type="ECO:0000313" key="6">
    <source>
        <dbReference type="Proteomes" id="UP000233750"/>
    </source>
</evidence>
<accession>A0A2N3X1P4</accession>
<dbReference type="PANTHER" id="PTHR35526:SF3">
    <property type="entry name" value="ANTI-SIGMA-F FACTOR RSBW"/>
    <property type="match status" value="1"/>
</dbReference>
<dbReference type="Proteomes" id="UP000233750">
    <property type="component" value="Unassembled WGS sequence"/>
</dbReference>
<evidence type="ECO:0000313" key="7">
    <source>
        <dbReference type="Proteomes" id="UP000550260"/>
    </source>
</evidence>
<dbReference type="InterPro" id="IPR050267">
    <property type="entry name" value="Anti-sigma-factor_SerPK"/>
</dbReference>